<comment type="caution">
    <text evidence="12">The sequence shown here is derived from an EMBL/GenBank/DDBJ whole genome shotgun (WGS) entry which is preliminary data.</text>
</comment>
<evidence type="ECO:0000256" key="5">
    <source>
        <dbReference type="ARBA" id="ARBA00022525"/>
    </source>
</evidence>
<accession>A0A178UAK8</accession>
<dbReference type="InterPro" id="IPR007118">
    <property type="entry name" value="Expan_Lol_pI"/>
</dbReference>
<dbReference type="Pfam" id="PF03330">
    <property type="entry name" value="DPBB_1"/>
    <property type="match status" value="2"/>
</dbReference>
<feature type="domain" description="Expansin-like CBD" evidence="11">
    <location>
        <begin position="180"/>
        <end position="259"/>
    </location>
</feature>
<evidence type="ECO:0000256" key="2">
    <source>
        <dbReference type="ARBA" id="ARBA00004191"/>
    </source>
</evidence>
<dbReference type="InterPro" id="IPR009009">
    <property type="entry name" value="RlpA-like_DPBB"/>
</dbReference>
<dbReference type="PANTHER" id="PTHR31867">
    <property type="entry name" value="EXPANSIN-A15"/>
    <property type="match status" value="1"/>
</dbReference>
<feature type="domain" description="Expansin-like EG45" evidence="10">
    <location>
        <begin position="329"/>
        <end position="434"/>
    </location>
</feature>
<dbReference type="GO" id="GO:0009664">
    <property type="term" value="P:plant-type cell wall organization"/>
    <property type="evidence" value="ECO:0007669"/>
    <property type="project" value="InterPro"/>
</dbReference>
<dbReference type="Pfam" id="PF01357">
    <property type="entry name" value="Expansin_C"/>
    <property type="match status" value="2"/>
</dbReference>
<comment type="similarity">
    <text evidence="3">Belongs to the expansin family. Expansin A subfamily.</text>
</comment>
<sequence>MAMWVVPMSYGHGAMIGNAVEAPDVAEAPGINDPSKALDPNWYDARATFYGDIHGGDTQQGACGYGNLFRQGYGLATAALSTALFNDGYTCGACYEIMCTRDPQWCLPGSVKITATNFCPANYSKTTDLWCNPPQKHFDLSLAMFLKIAKYKAGVVPVRYRRIPCSKTGGVKFETKGNPYFLMVLIYNVGGAGDIKYVQVKGNKTGWITMKKNWGQNWTTITVLTGQGLSFRVTTSDGITKDFWNVMPKNWGFGQTFDGGGGGDGNDGGDDDNGSDGTNGEVDGSGCGDTVVAVINDDAAAPGTNGLDTAWYDARAAYYGDIHGGGTEQGACGYGDLNKHGYGLATAALSTALFNSGASCGACYEIMCSPNPQGCLSGSIKITATDLCPPGSAWCYLADKHFDLSLPMFTKIAEVKAKMVPVRYRRVPCAKTGGVKFEVKGNPNILTILPYNVGGAGDIIAVSAKGSKTAWIVMSRYWGQNWTTNVNLTGQSVSLRVTTSDGITKDFTDVMPANWGFGQTFDGKTNF</sequence>
<dbReference type="AlphaFoldDB" id="A0A178UAK8"/>
<evidence type="ECO:0000313" key="12">
    <source>
        <dbReference type="EMBL" id="OAO89701.1"/>
    </source>
</evidence>
<evidence type="ECO:0000313" key="13">
    <source>
        <dbReference type="Proteomes" id="UP000078284"/>
    </source>
</evidence>
<evidence type="ECO:0000256" key="8">
    <source>
        <dbReference type="ARBA" id="ARBA00023316"/>
    </source>
</evidence>
<dbReference type="ExpressionAtlas" id="A0A178UAK8">
    <property type="expression patterns" value="baseline and differential"/>
</dbReference>
<dbReference type="Gene3D" id="2.40.40.10">
    <property type="entry name" value="RlpA-like domain"/>
    <property type="match status" value="2"/>
</dbReference>
<dbReference type="GO" id="GO:0005576">
    <property type="term" value="C:extracellular region"/>
    <property type="evidence" value="ECO:0007669"/>
    <property type="project" value="InterPro"/>
</dbReference>
<proteinExistence type="inferred from homology"/>
<dbReference type="GO" id="GO:0016020">
    <property type="term" value="C:membrane"/>
    <property type="evidence" value="ECO:0007669"/>
    <property type="project" value="UniProtKB-SubCell"/>
</dbReference>
<evidence type="ECO:0000256" key="3">
    <source>
        <dbReference type="ARBA" id="ARBA00005392"/>
    </source>
</evidence>
<dbReference type="SMART" id="SM00837">
    <property type="entry name" value="DPBB_1"/>
    <property type="match status" value="2"/>
</dbReference>
<organism evidence="12 13">
    <name type="scientific">Arabidopsis thaliana</name>
    <name type="common">Mouse-ear cress</name>
    <dbReference type="NCBI Taxonomy" id="3702"/>
    <lineage>
        <taxon>Eukaryota</taxon>
        <taxon>Viridiplantae</taxon>
        <taxon>Streptophyta</taxon>
        <taxon>Embryophyta</taxon>
        <taxon>Tracheophyta</taxon>
        <taxon>Spermatophyta</taxon>
        <taxon>Magnoliopsida</taxon>
        <taxon>eudicotyledons</taxon>
        <taxon>Gunneridae</taxon>
        <taxon>Pentapetalae</taxon>
        <taxon>rosids</taxon>
        <taxon>malvids</taxon>
        <taxon>Brassicales</taxon>
        <taxon>Brassicaceae</taxon>
        <taxon>Camelineae</taxon>
        <taxon>Arabidopsis</taxon>
    </lineage>
</organism>
<feature type="region of interest" description="Disordered" evidence="9">
    <location>
        <begin position="257"/>
        <end position="282"/>
    </location>
</feature>
<dbReference type="InterPro" id="IPR007112">
    <property type="entry name" value="Expansin/allergen_DPBB_dom"/>
</dbReference>
<evidence type="ECO:0000256" key="6">
    <source>
        <dbReference type="ARBA" id="ARBA00022729"/>
    </source>
</evidence>
<dbReference type="Gene3D" id="2.60.40.760">
    <property type="entry name" value="Expansin, cellulose-binding-like domain"/>
    <property type="match status" value="2"/>
</dbReference>
<evidence type="ECO:0000256" key="7">
    <source>
        <dbReference type="ARBA" id="ARBA00023136"/>
    </source>
</evidence>
<reference evidence="13" key="1">
    <citation type="journal article" date="2016" name="Proc. Natl. Acad. Sci. U.S.A.">
        <title>Chromosome-level assembly of Arabidopsis thaliana Ler reveals the extent of translocation and inversion polymorphisms.</title>
        <authorList>
            <person name="Zapata L."/>
            <person name="Ding J."/>
            <person name="Willing E.M."/>
            <person name="Hartwig B."/>
            <person name="Bezdan D."/>
            <person name="Jiao W.B."/>
            <person name="Patel V."/>
            <person name="Velikkakam James G."/>
            <person name="Koornneef M."/>
            <person name="Ossowski S."/>
            <person name="Schneeberger K."/>
        </authorList>
    </citation>
    <scope>NUCLEOTIDE SEQUENCE [LARGE SCALE GENOMIC DNA]</scope>
    <source>
        <strain evidence="13">cv. Landsberg erecta</strain>
    </source>
</reference>
<keyword evidence="8" id="KW-0961">Cell wall biogenesis/degradation</keyword>
<dbReference type="InterPro" id="IPR036749">
    <property type="entry name" value="Expansin_CBD_sf"/>
</dbReference>
<evidence type="ECO:0000256" key="4">
    <source>
        <dbReference type="ARBA" id="ARBA00022512"/>
    </source>
</evidence>
<keyword evidence="7" id="KW-0472">Membrane</keyword>
<dbReference type="PROSITE" id="PS50843">
    <property type="entry name" value="EXPANSIN_CBD"/>
    <property type="match status" value="2"/>
</dbReference>
<dbReference type="PRINTS" id="PR01226">
    <property type="entry name" value="EXPANSIN"/>
</dbReference>
<keyword evidence="5" id="KW-0964">Secreted</keyword>
<dbReference type="PRINTS" id="PR01225">
    <property type="entry name" value="EXPANSNFAMLY"/>
</dbReference>
<feature type="domain" description="Expansin-like CBD" evidence="11">
    <location>
        <begin position="444"/>
        <end position="523"/>
    </location>
</feature>
<dbReference type="EMBL" id="LUHQ01000005">
    <property type="protein sequence ID" value="OAO89701.1"/>
    <property type="molecule type" value="Genomic_DNA"/>
</dbReference>
<dbReference type="SUPFAM" id="SSF49590">
    <property type="entry name" value="PHL pollen allergen"/>
    <property type="match status" value="2"/>
</dbReference>
<gene>
    <name evidence="12" type="ordered locus">AXX17_At5g36680</name>
</gene>
<dbReference type="GO" id="GO:0009653">
    <property type="term" value="P:anatomical structure morphogenesis"/>
    <property type="evidence" value="ECO:0007669"/>
    <property type="project" value="UniProtKB-ARBA"/>
</dbReference>
<keyword evidence="4" id="KW-0134">Cell wall</keyword>
<comment type="subcellular location">
    <subcellularLocation>
        <location evidence="1">Membrane</location>
        <topology evidence="1">Peripheral membrane protein</topology>
    </subcellularLocation>
    <subcellularLocation>
        <location evidence="2">Secreted</location>
        <location evidence="2">Cell wall</location>
    </subcellularLocation>
</comment>
<feature type="domain" description="Expansin-like EG45" evidence="10">
    <location>
        <begin position="60"/>
        <end position="170"/>
    </location>
</feature>
<evidence type="ECO:0000259" key="10">
    <source>
        <dbReference type="PROSITE" id="PS50842"/>
    </source>
</evidence>
<feature type="compositionally biased region" description="Gly residues" evidence="9">
    <location>
        <begin position="257"/>
        <end position="266"/>
    </location>
</feature>
<dbReference type="InterPro" id="IPR007117">
    <property type="entry name" value="Expansin_CBD"/>
</dbReference>
<dbReference type="InterPro" id="IPR036908">
    <property type="entry name" value="RlpA-like_sf"/>
</dbReference>
<dbReference type="InterPro" id="IPR002963">
    <property type="entry name" value="Expansin"/>
</dbReference>
<evidence type="ECO:0008006" key="14">
    <source>
        <dbReference type="Google" id="ProtNLM"/>
    </source>
</evidence>
<name>A0A178UAK8_ARATH</name>
<evidence type="ECO:0000256" key="1">
    <source>
        <dbReference type="ARBA" id="ARBA00004170"/>
    </source>
</evidence>
<evidence type="ECO:0000259" key="11">
    <source>
        <dbReference type="PROSITE" id="PS50843"/>
    </source>
</evidence>
<evidence type="ECO:0000256" key="9">
    <source>
        <dbReference type="SAM" id="MobiDB-lite"/>
    </source>
</evidence>
<dbReference type="PROSITE" id="PS50842">
    <property type="entry name" value="EXPANSIN_EG45"/>
    <property type="match status" value="2"/>
</dbReference>
<dbReference type="Proteomes" id="UP000078284">
    <property type="component" value="Chromosome 5"/>
</dbReference>
<dbReference type="CDD" id="cd22274">
    <property type="entry name" value="DPBB_EXPA_N"/>
    <property type="match status" value="2"/>
</dbReference>
<protein>
    <recommendedName>
        <fullName evidence="14">Expansin</fullName>
    </recommendedName>
</protein>
<dbReference type="SUPFAM" id="SSF50685">
    <property type="entry name" value="Barwin-like endoglucanases"/>
    <property type="match status" value="2"/>
</dbReference>
<keyword evidence="6" id="KW-0732">Signal</keyword>